<organism evidence="2 4">
    <name type="scientific">Mycobacterium avium subsp. hominissuis</name>
    <dbReference type="NCBI Taxonomy" id="439334"/>
    <lineage>
        <taxon>Bacteria</taxon>
        <taxon>Bacillati</taxon>
        <taxon>Actinomycetota</taxon>
        <taxon>Actinomycetes</taxon>
        <taxon>Mycobacteriales</taxon>
        <taxon>Mycobacteriaceae</taxon>
        <taxon>Mycobacterium</taxon>
        <taxon>Mycobacterium avium complex (MAC)</taxon>
    </lineage>
</organism>
<evidence type="ECO:0000256" key="1">
    <source>
        <dbReference type="SAM" id="MobiDB-lite"/>
    </source>
</evidence>
<proteinExistence type="predicted"/>
<evidence type="ECO:0000313" key="2">
    <source>
        <dbReference type="EMBL" id="AXO22865.1"/>
    </source>
</evidence>
<accession>A0A2U2E4J6</accession>
<feature type="compositionally biased region" description="Polar residues" evidence="1">
    <location>
        <begin position="43"/>
        <end position="59"/>
    </location>
</feature>
<protein>
    <submittedName>
        <fullName evidence="2">Uncharacterized protein</fullName>
    </submittedName>
</protein>
<gene>
    <name evidence="2" type="ORF">DFS55_09895</name>
    <name evidence="3" type="ORF">JPH1_33280</name>
</gene>
<dbReference type="Proteomes" id="UP000327362">
    <property type="component" value="Chromosome"/>
</dbReference>
<reference evidence="3 5" key="2">
    <citation type="submission" date="2019-09" db="EMBL/GenBank/DDBJ databases">
        <title>Complete genome sequence of Mycobacterium avium subsp. hominissuis strain JP-H-1.</title>
        <authorList>
            <person name="Kinoshita Y."/>
            <person name="Niwa H."/>
            <person name="Uchida-Fujii E."/>
            <person name="Nukada T."/>
        </authorList>
    </citation>
    <scope>NUCLEOTIDE SEQUENCE [LARGE SCALE GENOMIC DNA]</scope>
    <source>
        <strain evidence="3 5">JP-H-1</strain>
    </source>
</reference>
<dbReference type="Proteomes" id="UP000259236">
    <property type="component" value="Chromosome"/>
</dbReference>
<dbReference type="EMBL" id="CP029332">
    <property type="protein sequence ID" value="AXO22865.1"/>
    <property type="molecule type" value="Genomic_DNA"/>
</dbReference>
<evidence type="ECO:0000313" key="5">
    <source>
        <dbReference type="Proteomes" id="UP000327362"/>
    </source>
</evidence>
<sequence length="132" mass="14732">MDVAGLSPERRARSSAPHRTAGTPDRRGRRPATKPDAVPITKPVTQPVTQPHTVPDTADQQQADYFMRLLTGRRGLIDQRLDGYRQKIAKAEAKGDADAVAGLRRLTRIAEQDRQAVDGLIDKLRRRFARRA</sequence>
<dbReference type="EMBL" id="AP020326">
    <property type="protein sequence ID" value="BBN48853.1"/>
    <property type="molecule type" value="Genomic_DNA"/>
</dbReference>
<evidence type="ECO:0000313" key="4">
    <source>
        <dbReference type="Proteomes" id="UP000259236"/>
    </source>
</evidence>
<reference evidence="2 4" key="1">
    <citation type="submission" date="2018-05" db="EMBL/GenBank/DDBJ databases">
        <title>Sequencing and annotation of Mycobacterium avium strain 109 (MAC109).</title>
        <authorList>
            <person name="Matern W.M."/>
            <person name="Bader J.S."/>
            <person name="Karakousis P.C."/>
        </authorList>
    </citation>
    <scope>NUCLEOTIDE SEQUENCE [LARGE SCALE GENOMIC DNA]</scope>
    <source>
        <strain evidence="2 4">MAC109</strain>
    </source>
</reference>
<evidence type="ECO:0000313" key="3">
    <source>
        <dbReference type="EMBL" id="BBN48853.1"/>
    </source>
</evidence>
<name>A0A2U2E4J6_MYCAV</name>
<dbReference type="AlphaFoldDB" id="A0A2U2E4J6"/>
<feature type="region of interest" description="Disordered" evidence="1">
    <location>
        <begin position="1"/>
        <end position="59"/>
    </location>
</feature>
<dbReference type="RefSeq" id="WP_023861224.1">
    <property type="nucleotide sequence ID" value="NZ_AP020326.1"/>
</dbReference>